<dbReference type="STRING" id="562729.RNAN_0623"/>
<reference evidence="4 5" key="1">
    <citation type="journal article" date="2012" name="J. Bacteriol.">
        <title>Genome Sequence of the Protease-Producing Bacterium Rheinheimera nanhaiensis E407-8T, Isolated from Deep-Sea Sediment of the South China Sea.</title>
        <authorList>
            <person name="Zhang X.-Y."/>
            <person name="Zhang Y.-J."/>
            <person name="Qin Q.-L."/>
            <person name="Xie B.-B."/>
            <person name="Chen X.-L."/>
            <person name="Zhou B.-C."/>
            <person name="Zhang Y.-Z."/>
        </authorList>
    </citation>
    <scope>NUCLEOTIDE SEQUENCE [LARGE SCALE GENOMIC DNA]</scope>
    <source>
        <strain evidence="4 5">E407-8</strain>
    </source>
</reference>
<dbReference type="Pfam" id="PF12833">
    <property type="entry name" value="HTH_18"/>
    <property type="match status" value="1"/>
</dbReference>
<dbReference type="SMART" id="SM00342">
    <property type="entry name" value="HTH_ARAC"/>
    <property type="match status" value="1"/>
</dbReference>
<evidence type="ECO:0000256" key="2">
    <source>
        <dbReference type="ARBA" id="ARBA00023163"/>
    </source>
</evidence>
<keyword evidence="2" id="KW-0804">Transcription</keyword>
<dbReference type="InterPro" id="IPR009057">
    <property type="entry name" value="Homeodomain-like_sf"/>
</dbReference>
<dbReference type="RefSeq" id="WP_008218624.1">
    <property type="nucleotide sequence ID" value="NZ_BAFK01000003.1"/>
</dbReference>
<keyword evidence="5" id="KW-1185">Reference proteome</keyword>
<dbReference type="SUPFAM" id="SSF46689">
    <property type="entry name" value="Homeodomain-like"/>
    <property type="match status" value="2"/>
</dbReference>
<sequence>MKDSQCNEIAELIDKFTAGNGVHPTAIAGLNCIKFNAVNDNLPSVYCPSLCIIVQGKKRILLENEIFQYQPSEYLVASVDLPVVGQIFDATEEKPYLCLQLELDIHELTELAIQVNCAKDAAKSSYAGIFIGRVDDLLADSVLRLVRLLETQRDISVLAPIIKREIYYRLINGEYGAQISAMTHIGSNMQRISAALKILKTDFKNRINIEELATQVGMSISSFYTHFKSVTAMTPLQYQKRFRLLEARKIMITERQDAASTAYQVGYESPSQFSREYARMFGNPPKRDISVLSRNY</sequence>
<gene>
    <name evidence="4" type="ORF">RNAN_0623</name>
</gene>
<dbReference type="Gene3D" id="1.10.10.60">
    <property type="entry name" value="Homeodomain-like"/>
    <property type="match status" value="2"/>
</dbReference>
<dbReference type="EMBL" id="BAFK01000003">
    <property type="protein sequence ID" value="GAB57654.1"/>
    <property type="molecule type" value="Genomic_DNA"/>
</dbReference>
<dbReference type="PROSITE" id="PS01124">
    <property type="entry name" value="HTH_ARAC_FAMILY_2"/>
    <property type="match status" value="1"/>
</dbReference>
<dbReference type="PANTHER" id="PTHR43436:SF1">
    <property type="entry name" value="TRANSCRIPTIONAL REGULATORY PROTEIN"/>
    <property type="match status" value="1"/>
</dbReference>
<dbReference type="InterPro" id="IPR018060">
    <property type="entry name" value="HTH_AraC"/>
</dbReference>
<dbReference type="Pfam" id="PF06719">
    <property type="entry name" value="AraC_N"/>
    <property type="match status" value="1"/>
</dbReference>
<evidence type="ECO:0000313" key="5">
    <source>
        <dbReference type="Proteomes" id="UP000004374"/>
    </source>
</evidence>
<dbReference type="AlphaFoldDB" id="I1DUC6"/>
<proteinExistence type="predicted"/>
<accession>I1DUC6</accession>
<comment type="caution">
    <text evidence="4">The sequence shown here is derived from an EMBL/GenBank/DDBJ whole genome shotgun (WGS) entry which is preliminary data.</text>
</comment>
<dbReference type="Proteomes" id="UP000004374">
    <property type="component" value="Unassembled WGS sequence"/>
</dbReference>
<feature type="domain" description="HTH araC/xylS-type" evidence="3">
    <location>
        <begin position="193"/>
        <end position="291"/>
    </location>
</feature>
<evidence type="ECO:0000313" key="4">
    <source>
        <dbReference type="EMBL" id="GAB57654.1"/>
    </source>
</evidence>
<dbReference type="GO" id="GO:0043565">
    <property type="term" value="F:sequence-specific DNA binding"/>
    <property type="evidence" value="ECO:0007669"/>
    <property type="project" value="InterPro"/>
</dbReference>
<organism evidence="4 5">
    <name type="scientific">Rheinheimera nanhaiensis E407-8</name>
    <dbReference type="NCBI Taxonomy" id="562729"/>
    <lineage>
        <taxon>Bacteria</taxon>
        <taxon>Pseudomonadati</taxon>
        <taxon>Pseudomonadota</taxon>
        <taxon>Gammaproteobacteria</taxon>
        <taxon>Chromatiales</taxon>
        <taxon>Chromatiaceae</taxon>
        <taxon>Rheinheimera</taxon>
    </lineage>
</organism>
<dbReference type="OrthoDB" id="34150at2"/>
<name>I1DUC6_9GAMM</name>
<evidence type="ECO:0000259" key="3">
    <source>
        <dbReference type="PROSITE" id="PS01124"/>
    </source>
</evidence>
<evidence type="ECO:0000256" key="1">
    <source>
        <dbReference type="ARBA" id="ARBA00023015"/>
    </source>
</evidence>
<keyword evidence="1" id="KW-0805">Transcription regulation</keyword>
<dbReference type="PANTHER" id="PTHR43436">
    <property type="entry name" value="ARAC-FAMILY TRANSCRIPTIONAL REGULATOR"/>
    <property type="match status" value="1"/>
</dbReference>
<dbReference type="GO" id="GO:0003700">
    <property type="term" value="F:DNA-binding transcription factor activity"/>
    <property type="evidence" value="ECO:0007669"/>
    <property type="project" value="InterPro"/>
</dbReference>
<protein>
    <submittedName>
        <fullName evidence="4">AraC family transcriptional regulator</fullName>
    </submittedName>
</protein>
<dbReference type="InterPro" id="IPR009594">
    <property type="entry name" value="Tscrpt_reg_HTH_AraC_N"/>
</dbReference>